<accession>A0ABP1S7Y1</accession>
<comment type="caution">
    <text evidence="1">The sequence shown here is derived from an EMBL/GenBank/DDBJ whole genome shotgun (WGS) entry which is preliminary data.</text>
</comment>
<organism evidence="1 2">
    <name type="scientific">Orchesella dallaii</name>
    <dbReference type="NCBI Taxonomy" id="48710"/>
    <lineage>
        <taxon>Eukaryota</taxon>
        <taxon>Metazoa</taxon>
        <taxon>Ecdysozoa</taxon>
        <taxon>Arthropoda</taxon>
        <taxon>Hexapoda</taxon>
        <taxon>Collembola</taxon>
        <taxon>Entomobryomorpha</taxon>
        <taxon>Entomobryoidea</taxon>
        <taxon>Orchesellidae</taxon>
        <taxon>Orchesellinae</taxon>
        <taxon>Orchesella</taxon>
    </lineage>
</organism>
<protein>
    <recommendedName>
        <fullName evidence="3">Protein kinase domain-containing protein</fullName>
    </recommendedName>
</protein>
<proteinExistence type="predicted"/>
<keyword evidence="2" id="KW-1185">Reference proteome</keyword>
<dbReference type="SUPFAM" id="SSF56112">
    <property type="entry name" value="Protein kinase-like (PK-like)"/>
    <property type="match status" value="1"/>
</dbReference>
<name>A0ABP1S7Y1_9HEXA</name>
<dbReference type="InterPro" id="IPR011009">
    <property type="entry name" value="Kinase-like_dom_sf"/>
</dbReference>
<gene>
    <name evidence="1" type="ORF">ODALV1_LOCUS30816</name>
</gene>
<sequence>MHAASKNSTQLAGWTNKRNPAGIATLQCLLEFVRNGIDYSKVDTDENKRLLQLGVEIALRKIQPIPPNLVMNFEHSAIDCMIGYGSFGQVWKAEFAPPGKRSRPVALKQLDSSIGFPPSLCGRSEISSLAPLLSFPEHLYKLKVKIDDQWDTTINAQAQALTTNKANSAASEVPGGYKFYYSSSSSSASSSSRSHSLSPIRILSGGNGKVTAYEVFI</sequence>
<dbReference type="EMBL" id="CAXLJM020000164">
    <property type="protein sequence ID" value="CAL8146436.1"/>
    <property type="molecule type" value="Genomic_DNA"/>
</dbReference>
<reference evidence="1 2" key="1">
    <citation type="submission" date="2024-08" db="EMBL/GenBank/DDBJ databases">
        <authorList>
            <person name="Cucini C."/>
            <person name="Frati F."/>
        </authorList>
    </citation>
    <scope>NUCLEOTIDE SEQUENCE [LARGE SCALE GENOMIC DNA]</scope>
</reference>
<evidence type="ECO:0000313" key="1">
    <source>
        <dbReference type="EMBL" id="CAL8146436.1"/>
    </source>
</evidence>
<evidence type="ECO:0000313" key="2">
    <source>
        <dbReference type="Proteomes" id="UP001642540"/>
    </source>
</evidence>
<dbReference type="Proteomes" id="UP001642540">
    <property type="component" value="Unassembled WGS sequence"/>
</dbReference>
<evidence type="ECO:0008006" key="3">
    <source>
        <dbReference type="Google" id="ProtNLM"/>
    </source>
</evidence>